<evidence type="ECO:0000256" key="1">
    <source>
        <dbReference type="SAM" id="Phobius"/>
    </source>
</evidence>
<dbReference type="InterPro" id="IPR001633">
    <property type="entry name" value="EAL_dom"/>
</dbReference>
<name>A0ABS4FU24_9BACL</name>
<dbReference type="PANTHER" id="PTHR44757:SF2">
    <property type="entry name" value="BIOFILM ARCHITECTURE MAINTENANCE PROTEIN MBAA"/>
    <property type="match status" value="1"/>
</dbReference>
<dbReference type="Gene3D" id="3.30.70.270">
    <property type="match status" value="1"/>
</dbReference>
<gene>
    <name evidence="4" type="ORF">J2Z32_002706</name>
</gene>
<evidence type="ECO:0000259" key="3">
    <source>
        <dbReference type="PROSITE" id="PS50887"/>
    </source>
</evidence>
<comment type="caution">
    <text evidence="4">The sequence shown here is derived from an EMBL/GenBank/DDBJ whole genome shotgun (WGS) entry which is preliminary data.</text>
</comment>
<dbReference type="Pfam" id="PF00563">
    <property type="entry name" value="EAL"/>
    <property type="match status" value="1"/>
</dbReference>
<dbReference type="SMART" id="SM00052">
    <property type="entry name" value="EAL"/>
    <property type="match status" value="1"/>
</dbReference>
<dbReference type="PROSITE" id="PS50887">
    <property type="entry name" value="GGDEF"/>
    <property type="match status" value="1"/>
</dbReference>
<dbReference type="Gene3D" id="3.20.20.450">
    <property type="entry name" value="EAL domain"/>
    <property type="match status" value="1"/>
</dbReference>
<feature type="domain" description="EAL" evidence="2">
    <location>
        <begin position="361"/>
        <end position="617"/>
    </location>
</feature>
<dbReference type="NCBIfam" id="TIGR00229">
    <property type="entry name" value="sensory_box"/>
    <property type="match status" value="1"/>
</dbReference>
<dbReference type="PANTHER" id="PTHR44757">
    <property type="entry name" value="DIGUANYLATE CYCLASE DGCP"/>
    <property type="match status" value="1"/>
</dbReference>
<feature type="domain" description="GGDEF" evidence="3">
    <location>
        <begin position="219"/>
        <end position="352"/>
    </location>
</feature>
<dbReference type="SMART" id="SM00267">
    <property type="entry name" value="GGDEF"/>
    <property type="match status" value="1"/>
</dbReference>
<dbReference type="SUPFAM" id="SSF55073">
    <property type="entry name" value="Nucleotide cyclase"/>
    <property type="match status" value="1"/>
</dbReference>
<reference evidence="4 5" key="1">
    <citation type="submission" date="2021-03" db="EMBL/GenBank/DDBJ databases">
        <title>Genomic Encyclopedia of Type Strains, Phase IV (KMG-IV): sequencing the most valuable type-strain genomes for metagenomic binning, comparative biology and taxonomic classification.</title>
        <authorList>
            <person name="Goeker M."/>
        </authorList>
    </citation>
    <scope>NUCLEOTIDE SEQUENCE [LARGE SCALE GENOMIC DNA]</scope>
    <source>
        <strain evidence="4 5">DSM 14349</strain>
    </source>
</reference>
<keyword evidence="1" id="KW-0812">Transmembrane</keyword>
<dbReference type="InterPro" id="IPR029787">
    <property type="entry name" value="Nucleotide_cyclase"/>
</dbReference>
<dbReference type="NCBIfam" id="TIGR00254">
    <property type="entry name" value="GGDEF"/>
    <property type="match status" value="1"/>
</dbReference>
<dbReference type="SUPFAM" id="SSF55785">
    <property type="entry name" value="PYP-like sensor domain (PAS domain)"/>
    <property type="match status" value="1"/>
</dbReference>
<dbReference type="InterPro" id="IPR000014">
    <property type="entry name" value="PAS"/>
</dbReference>
<dbReference type="PROSITE" id="PS50883">
    <property type="entry name" value="EAL"/>
    <property type="match status" value="1"/>
</dbReference>
<dbReference type="EMBL" id="JAGGKG010000012">
    <property type="protein sequence ID" value="MBP1906057.1"/>
    <property type="molecule type" value="Genomic_DNA"/>
</dbReference>
<dbReference type="Proteomes" id="UP001519272">
    <property type="component" value="Unassembled WGS sequence"/>
</dbReference>
<evidence type="ECO:0000313" key="4">
    <source>
        <dbReference type="EMBL" id="MBP1906057.1"/>
    </source>
</evidence>
<dbReference type="InterPro" id="IPR000160">
    <property type="entry name" value="GGDEF_dom"/>
</dbReference>
<dbReference type="InterPro" id="IPR052155">
    <property type="entry name" value="Biofilm_reg_signaling"/>
</dbReference>
<evidence type="ECO:0000259" key="2">
    <source>
        <dbReference type="PROSITE" id="PS50883"/>
    </source>
</evidence>
<sequence>MRITTILDAIPSWAEVSVTIVGLAIFMAVIWIAYKRIAASNRLVGTQPTEDKQDQSQIFMWIVHKNKQILKVNDYSLQLLGIEQQRVTGMKYDNIPSLYEKHPRFIDLLDAMIAANREGHSSITFNNNKDGKATKLVFRVSLSQNSSSEQVYTLYGLDITDIDLEADLAFKEVSATAQLSTEKRSLEINEPEETKELNPVPNRPYLLQKIKAYLDQDQGEAALFFIDSDNFKYVNDTLGHACGDQLMELIRGRLSQFFGQKGQIFHLGGDKFIIFLNQFHSKNEVVKWIEQMLWGFRQPFAVMEHEVYVTLSIGVSFYPENGDCEEELFKNAELAMYRAKEQGKDRFVIFEPALLQAFNDRYTIEKHLRKAIKQQEFAVHYQPQVCLKTGKILGVEALIRWYSPELGTVSPAKFIKVAEDSRLIIEIGEWVLREACQFGKKINDLYGLSLKMSVNVSLLQVLHDGFIDMVGGILTETGLQAQQLELEITESVFMESFDLILWKLELLKSRGVQFALDDFGTGYSSLSYLERMPISTLKIDKAFIDQVTSYHTEHQHTLAKSIVLIGRNLGLVVVAEGIETKEQLEYVKRAKCDLIQGYLLSKPLTETELSHLLEKEIVYDV</sequence>
<dbReference type="SUPFAM" id="SSF141868">
    <property type="entry name" value="EAL domain-like"/>
    <property type="match status" value="1"/>
</dbReference>
<dbReference type="Pfam" id="PF00990">
    <property type="entry name" value="GGDEF"/>
    <property type="match status" value="1"/>
</dbReference>
<evidence type="ECO:0000313" key="5">
    <source>
        <dbReference type="Proteomes" id="UP001519272"/>
    </source>
</evidence>
<dbReference type="RefSeq" id="WP_210089661.1">
    <property type="nucleotide sequence ID" value="NZ_JAGGKG010000012.1"/>
</dbReference>
<protein>
    <submittedName>
        <fullName evidence="4">Diguanylate cyclase (GGDEF)-like protein/PAS domain S-box-containing protein</fullName>
    </submittedName>
</protein>
<accession>A0ABS4FU24</accession>
<dbReference type="InterPro" id="IPR035919">
    <property type="entry name" value="EAL_sf"/>
</dbReference>
<dbReference type="InterPro" id="IPR043128">
    <property type="entry name" value="Rev_trsase/Diguanyl_cyclase"/>
</dbReference>
<dbReference type="InterPro" id="IPR035965">
    <property type="entry name" value="PAS-like_dom_sf"/>
</dbReference>
<proteinExistence type="predicted"/>
<keyword evidence="5" id="KW-1185">Reference proteome</keyword>
<keyword evidence="1" id="KW-0472">Membrane</keyword>
<dbReference type="CDD" id="cd01949">
    <property type="entry name" value="GGDEF"/>
    <property type="match status" value="1"/>
</dbReference>
<organism evidence="4 5">
    <name type="scientific">Paenibacillus turicensis</name>
    <dbReference type="NCBI Taxonomy" id="160487"/>
    <lineage>
        <taxon>Bacteria</taxon>
        <taxon>Bacillati</taxon>
        <taxon>Bacillota</taxon>
        <taxon>Bacilli</taxon>
        <taxon>Bacillales</taxon>
        <taxon>Paenibacillaceae</taxon>
        <taxon>Paenibacillus</taxon>
    </lineage>
</organism>
<keyword evidence="1" id="KW-1133">Transmembrane helix</keyword>
<feature type="transmembrane region" description="Helical" evidence="1">
    <location>
        <begin position="12"/>
        <end position="34"/>
    </location>
</feature>
<dbReference type="CDD" id="cd01948">
    <property type="entry name" value="EAL"/>
    <property type="match status" value="1"/>
</dbReference>